<proteinExistence type="predicted"/>
<name>A0A166Z439_9PEZI</name>
<comment type="caution">
    <text evidence="2">The sequence shown here is derived from an EMBL/GenBank/DDBJ whole genome shotgun (WGS) entry which is preliminary data.</text>
</comment>
<organism evidence="2 3">
    <name type="scientific">Colletotrichum tofieldiae</name>
    <dbReference type="NCBI Taxonomy" id="708197"/>
    <lineage>
        <taxon>Eukaryota</taxon>
        <taxon>Fungi</taxon>
        <taxon>Dikarya</taxon>
        <taxon>Ascomycota</taxon>
        <taxon>Pezizomycotina</taxon>
        <taxon>Sordariomycetes</taxon>
        <taxon>Hypocreomycetidae</taxon>
        <taxon>Glomerellales</taxon>
        <taxon>Glomerellaceae</taxon>
        <taxon>Colletotrichum</taxon>
        <taxon>Colletotrichum spaethianum species complex</taxon>
    </lineage>
</organism>
<dbReference type="EMBL" id="LFIV01000002">
    <property type="protein sequence ID" value="KZL78409.1"/>
    <property type="molecule type" value="Genomic_DNA"/>
</dbReference>
<dbReference type="AlphaFoldDB" id="A0A166Z439"/>
<evidence type="ECO:0000313" key="2">
    <source>
        <dbReference type="EMBL" id="KZL78409.1"/>
    </source>
</evidence>
<keyword evidence="1" id="KW-0732">Signal</keyword>
<evidence type="ECO:0000313" key="3">
    <source>
        <dbReference type="Proteomes" id="UP000076552"/>
    </source>
</evidence>
<sequence>MKASQFIGLLFTATANAVPITEGDIIARGGLAQALAPGEMLLVNGEKLDIVNETAFHEFIKAEGIALEKPEIDYGWLNFTAPDIIDAKPGVVPRDCDHTTSTVTDTTQRFLDWDVQMGPVVRGAGEGVNSFIASGWSVSNSVSGSAGLDIAFIKDYLKTNLGIDYSKTWTTTTTDQYSTLVKNGNAGVWVTQPWTTRRYGRTFQGCVGSMTQTGTWMADAHDDGSYANSKWVSGFITACIKTAPPLGQYMTRCHGSGNFI</sequence>
<feature type="chain" id="PRO_5007883024" evidence="1">
    <location>
        <begin position="18"/>
        <end position="260"/>
    </location>
</feature>
<protein>
    <submittedName>
        <fullName evidence="2">Uncharacterized protein</fullName>
    </submittedName>
</protein>
<evidence type="ECO:0000256" key="1">
    <source>
        <dbReference type="SAM" id="SignalP"/>
    </source>
</evidence>
<gene>
    <name evidence="2" type="ORF">CT0861_08708</name>
</gene>
<dbReference type="STRING" id="708197.A0A166Z439"/>
<reference evidence="2 3" key="1">
    <citation type="submission" date="2015-06" db="EMBL/GenBank/DDBJ databases">
        <title>Survival trade-offs in plant roots during colonization by closely related pathogenic and mutualistic fungi.</title>
        <authorList>
            <person name="Hacquard S."/>
            <person name="Kracher B."/>
            <person name="Hiruma K."/>
            <person name="Weinman A."/>
            <person name="Muench P."/>
            <person name="Garrido Oter R."/>
            <person name="Ver Loren van Themaat E."/>
            <person name="Dallerey J.-F."/>
            <person name="Damm U."/>
            <person name="Henrissat B."/>
            <person name="Lespinet O."/>
            <person name="Thon M."/>
            <person name="Kemen E."/>
            <person name="McHardy A.C."/>
            <person name="Schulze-Lefert P."/>
            <person name="O'Connell R.J."/>
        </authorList>
    </citation>
    <scope>NUCLEOTIDE SEQUENCE [LARGE SCALE GENOMIC DNA]</scope>
    <source>
        <strain evidence="2 3">0861</strain>
    </source>
</reference>
<dbReference type="OrthoDB" id="4831122at2759"/>
<dbReference type="Proteomes" id="UP000076552">
    <property type="component" value="Unassembled WGS sequence"/>
</dbReference>
<feature type="signal peptide" evidence="1">
    <location>
        <begin position="1"/>
        <end position="17"/>
    </location>
</feature>
<keyword evidence="3" id="KW-1185">Reference proteome</keyword>
<accession>A0A166Z439</accession>